<dbReference type="Proteomes" id="UP000516988">
    <property type="component" value="Unassembled WGS sequence"/>
</dbReference>
<dbReference type="OrthoDB" id="9945861at2759"/>
<feature type="non-terminal residue" evidence="1">
    <location>
        <position position="1"/>
    </location>
</feature>
<organism evidence="1 2">
    <name type="scientific">Steatornis caripensis</name>
    <name type="common">Oilbird</name>
    <dbReference type="NCBI Taxonomy" id="48435"/>
    <lineage>
        <taxon>Eukaryota</taxon>
        <taxon>Metazoa</taxon>
        <taxon>Chordata</taxon>
        <taxon>Craniata</taxon>
        <taxon>Vertebrata</taxon>
        <taxon>Euteleostomi</taxon>
        <taxon>Archelosauria</taxon>
        <taxon>Archosauria</taxon>
        <taxon>Dinosauria</taxon>
        <taxon>Saurischia</taxon>
        <taxon>Theropoda</taxon>
        <taxon>Coelurosauria</taxon>
        <taxon>Aves</taxon>
        <taxon>Neognathae</taxon>
        <taxon>Neoaves</taxon>
        <taxon>Strisores</taxon>
        <taxon>Caprimulgiformes</taxon>
        <taxon>Steatornithidae</taxon>
        <taxon>Steatornis</taxon>
    </lineage>
</organism>
<feature type="non-terminal residue" evidence="1">
    <location>
        <position position="143"/>
    </location>
</feature>
<dbReference type="AlphaFoldDB" id="A0A7K6WKG1"/>
<accession>A0A7K6WKG1</accession>
<evidence type="ECO:0000313" key="1">
    <source>
        <dbReference type="EMBL" id="NWX46695.1"/>
    </source>
</evidence>
<evidence type="ECO:0000313" key="2">
    <source>
        <dbReference type="Proteomes" id="UP000516988"/>
    </source>
</evidence>
<name>A0A7K6WKG1_STECA</name>
<protein>
    <submittedName>
        <fullName evidence="1">TRDC protein</fullName>
    </submittedName>
</protein>
<dbReference type="InterPro" id="IPR013783">
    <property type="entry name" value="Ig-like_fold"/>
</dbReference>
<gene>
    <name evidence="1" type="primary">Trdc_1</name>
    <name evidence="1" type="ORF">STECAR_R10475</name>
</gene>
<comment type="caution">
    <text evidence="1">The sequence shown here is derived from an EMBL/GenBank/DDBJ whole genome shotgun (WGS) entry which is preliminary data.</text>
</comment>
<dbReference type="Gene3D" id="2.60.40.10">
    <property type="entry name" value="Immunoglobulins"/>
    <property type="match status" value="1"/>
</dbReference>
<proteinExistence type="predicted"/>
<dbReference type="EMBL" id="VZSC01011139">
    <property type="protein sequence ID" value="NWX46695.1"/>
    <property type="molecule type" value="Genomic_DNA"/>
</dbReference>
<keyword evidence="2" id="KW-1185">Reference proteome</keyword>
<sequence>MKSEKLEEGGVIEKAACLARNSYTKNISLEVSSSEIVYDQKTSILTSEGSYNAIKVFKVAKGTEVTCTAEFSGTAVNSTLPGTILWSSCNLFLEAMSSSTCCSSSDAKVEKANMLSMAVVGLRVLLAKTIAFNTLMSIKLFLF</sequence>
<reference evidence="1 2" key="1">
    <citation type="submission" date="2019-09" db="EMBL/GenBank/DDBJ databases">
        <title>Bird 10,000 Genomes (B10K) Project - Family phase.</title>
        <authorList>
            <person name="Zhang G."/>
        </authorList>
    </citation>
    <scope>NUCLEOTIDE SEQUENCE [LARGE SCALE GENOMIC DNA]</scope>
    <source>
        <strain evidence="1">OUT-0004</strain>
    </source>
</reference>